<dbReference type="RefSeq" id="WP_011736263.1">
    <property type="nucleotide sequence ID" value="NC_008609.1"/>
</dbReference>
<evidence type="ECO:0000256" key="4">
    <source>
        <dbReference type="ARBA" id="ARBA00022679"/>
    </source>
</evidence>
<name>A1ARN7_PELPD</name>
<protein>
    <recommendedName>
        <fullName evidence="3 9">Guanylate kinase</fullName>
        <ecNumber evidence="2 9">2.7.4.8</ecNumber>
    </recommendedName>
    <alternativeName>
        <fullName evidence="8 9">GMP kinase</fullName>
    </alternativeName>
</protein>
<evidence type="ECO:0000256" key="6">
    <source>
        <dbReference type="ARBA" id="ARBA00022777"/>
    </source>
</evidence>
<feature type="binding site" evidence="9">
    <location>
        <begin position="12"/>
        <end position="19"/>
    </location>
    <ligand>
        <name>ATP</name>
        <dbReference type="ChEBI" id="CHEBI:30616"/>
    </ligand>
</feature>
<comment type="subcellular location">
    <subcellularLocation>
        <location evidence="9">Cytoplasm</location>
    </subcellularLocation>
</comment>
<evidence type="ECO:0000256" key="9">
    <source>
        <dbReference type="HAMAP-Rule" id="MF_00328"/>
    </source>
</evidence>
<dbReference type="Gene3D" id="3.40.50.300">
    <property type="entry name" value="P-loop containing nucleotide triphosphate hydrolases"/>
    <property type="match status" value="1"/>
</dbReference>
<dbReference type="Pfam" id="PF00625">
    <property type="entry name" value="Guanylate_kin"/>
    <property type="match status" value="1"/>
</dbReference>
<dbReference type="HOGENOM" id="CLU_001715_1_2_7"/>
<dbReference type="SUPFAM" id="SSF52540">
    <property type="entry name" value="P-loop containing nucleoside triphosphate hydrolases"/>
    <property type="match status" value="1"/>
</dbReference>
<evidence type="ECO:0000313" key="11">
    <source>
        <dbReference type="EMBL" id="ABL00008.1"/>
    </source>
</evidence>
<dbReference type="Proteomes" id="UP000006732">
    <property type="component" value="Chromosome"/>
</dbReference>
<dbReference type="GO" id="GO:0005829">
    <property type="term" value="C:cytosol"/>
    <property type="evidence" value="ECO:0007669"/>
    <property type="project" value="TreeGrafter"/>
</dbReference>
<dbReference type="CDD" id="cd00071">
    <property type="entry name" value="GMPK"/>
    <property type="match status" value="1"/>
</dbReference>
<keyword evidence="7 9" id="KW-0067">ATP-binding</keyword>
<dbReference type="GO" id="GO:0005524">
    <property type="term" value="F:ATP binding"/>
    <property type="evidence" value="ECO:0007669"/>
    <property type="project" value="UniProtKB-UniRule"/>
</dbReference>
<feature type="domain" description="Guanylate kinase-like" evidence="10">
    <location>
        <begin position="5"/>
        <end position="183"/>
    </location>
</feature>
<dbReference type="InterPro" id="IPR008144">
    <property type="entry name" value="Guanylate_kin-like_dom"/>
</dbReference>
<gene>
    <name evidence="9" type="primary">gmk</name>
    <name evidence="11" type="ordered locus">Ppro_2401</name>
</gene>
<keyword evidence="6 9" id="KW-0418">Kinase</keyword>
<dbReference type="PROSITE" id="PS00856">
    <property type="entry name" value="GUANYLATE_KINASE_1"/>
    <property type="match status" value="1"/>
</dbReference>
<sequence length="202" mass="23064">MNREGLIMIISAPSGAGKTTLCRRLRQRFPAMRESISFSTRQPRPGEKDGEDYCFVSRDEFQAMVTQGAFAEWAEVHGNLYGTALRTLEEARETGTDLLLDIDCQGALSLKKNFPGGVYVFIIPPSMDELRRRLEGRSSDVPEVIERRIRRASDEIREARWYDYIIINDRIEEAFEELSAVVLAQSRTTPRMLGRVAKLFDI</sequence>
<dbReference type="STRING" id="338966.Ppro_2401"/>
<dbReference type="PROSITE" id="PS50052">
    <property type="entry name" value="GUANYLATE_KINASE_2"/>
    <property type="match status" value="1"/>
</dbReference>
<evidence type="ECO:0000256" key="2">
    <source>
        <dbReference type="ARBA" id="ARBA00012961"/>
    </source>
</evidence>
<dbReference type="EMBL" id="CP000482">
    <property type="protein sequence ID" value="ABL00008.1"/>
    <property type="molecule type" value="Genomic_DNA"/>
</dbReference>
<organism evidence="11 12">
    <name type="scientific">Pelobacter propionicus (strain DSM 2379 / NBRC 103807 / OttBd1)</name>
    <dbReference type="NCBI Taxonomy" id="338966"/>
    <lineage>
        <taxon>Bacteria</taxon>
        <taxon>Pseudomonadati</taxon>
        <taxon>Thermodesulfobacteriota</taxon>
        <taxon>Desulfuromonadia</taxon>
        <taxon>Desulfuromonadales</taxon>
        <taxon>Desulfuromonadaceae</taxon>
        <taxon>Pelobacter</taxon>
    </lineage>
</organism>
<comment type="similarity">
    <text evidence="1 9">Belongs to the guanylate kinase family.</text>
</comment>
<dbReference type="InterPro" id="IPR020590">
    <property type="entry name" value="Guanylate_kinase_CS"/>
</dbReference>
<evidence type="ECO:0000256" key="1">
    <source>
        <dbReference type="ARBA" id="ARBA00005790"/>
    </source>
</evidence>
<dbReference type="InterPro" id="IPR017665">
    <property type="entry name" value="Guanylate_kinase"/>
</dbReference>
<keyword evidence="4 9" id="KW-0808">Transferase</keyword>
<evidence type="ECO:0000256" key="3">
    <source>
        <dbReference type="ARBA" id="ARBA00016296"/>
    </source>
</evidence>
<dbReference type="InterPro" id="IPR008145">
    <property type="entry name" value="GK/Ca_channel_bsu"/>
</dbReference>
<dbReference type="Gene3D" id="3.30.63.10">
    <property type="entry name" value="Guanylate Kinase phosphate binding domain"/>
    <property type="match status" value="1"/>
</dbReference>
<dbReference type="GO" id="GO:0004385">
    <property type="term" value="F:GMP kinase activity"/>
    <property type="evidence" value="ECO:0007669"/>
    <property type="project" value="UniProtKB-UniRule"/>
</dbReference>
<keyword evidence="5 9" id="KW-0547">Nucleotide-binding</keyword>
<dbReference type="PANTHER" id="PTHR23117">
    <property type="entry name" value="GUANYLATE KINASE-RELATED"/>
    <property type="match status" value="1"/>
</dbReference>
<dbReference type="EC" id="2.7.4.8" evidence="2 9"/>
<dbReference type="InterPro" id="IPR027417">
    <property type="entry name" value="P-loop_NTPase"/>
</dbReference>
<dbReference type="HAMAP" id="MF_00328">
    <property type="entry name" value="Guanylate_kinase"/>
    <property type="match status" value="1"/>
</dbReference>
<dbReference type="FunFam" id="3.30.63.10:FF:000002">
    <property type="entry name" value="Guanylate kinase 1"/>
    <property type="match status" value="1"/>
</dbReference>
<dbReference type="PANTHER" id="PTHR23117:SF13">
    <property type="entry name" value="GUANYLATE KINASE"/>
    <property type="match status" value="1"/>
</dbReference>
<reference evidence="11 12" key="1">
    <citation type="submission" date="2006-10" db="EMBL/GenBank/DDBJ databases">
        <title>Complete sequence of chromosome of Pelobacter propionicus DSM 2379.</title>
        <authorList>
            <consortium name="US DOE Joint Genome Institute"/>
            <person name="Copeland A."/>
            <person name="Lucas S."/>
            <person name="Lapidus A."/>
            <person name="Barry K."/>
            <person name="Detter J.C."/>
            <person name="Glavina del Rio T."/>
            <person name="Hammon N."/>
            <person name="Israni S."/>
            <person name="Dalin E."/>
            <person name="Tice H."/>
            <person name="Pitluck S."/>
            <person name="Saunders E."/>
            <person name="Brettin T."/>
            <person name="Bruce D."/>
            <person name="Han C."/>
            <person name="Tapia R."/>
            <person name="Schmutz J."/>
            <person name="Larimer F."/>
            <person name="Land M."/>
            <person name="Hauser L."/>
            <person name="Kyrpides N."/>
            <person name="Kim E."/>
            <person name="Lovley D."/>
            <person name="Richardson P."/>
        </authorList>
    </citation>
    <scope>NUCLEOTIDE SEQUENCE [LARGE SCALE GENOMIC DNA]</scope>
    <source>
        <strain evidence="12">DSM 2379 / NBRC 103807 / OttBd1</strain>
    </source>
</reference>
<dbReference type="OrthoDB" id="9808150at2"/>
<evidence type="ECO:0000256" key="7">
    <source>
        <dbReference type="ARBA" id="ARBA00022840"/>
    </source>
</evidence>
<evidence type="ECO:0000313" key="12">
    <source>
        <dbReference type="Proteomes" id="UP000006732"/>
    </source>
</evidence>
<dbReference type="eggNOG" id="COG0194">
    <property type="taxonomic scope" value="Bacteria"/>
</dbReference>
<comment type="catalytic activity">
    <reaction evidence="9">
        <text>GMP + ATP = GDP + ADP</text>
        <dbReference type="Rhea" id="RHEA:20780"/>
        <dbReference type="ChEBI" id="CHEBI:30616"/>
        <dbReference type="ChEBI" id="CHEBI:58115"/>
        <dbReference type="ChEBI" id="CHEBI:58189"/>
        <dbReference type="ChEBI" id="CHEBI:456216"/>
        <dbReference type="EC" id="2.7.4.8"/>
    </reaction>
</comment>
<keyword evidence="9" id="KW-0963">Cytoplasm</keyword>
<evidence type="ECO:0000256" key="8">
    <source>
        <dbReference type="ARBA" id="ARBA00030128"/>
    </source>
</evidence>
<comment type="function">
    <text evidence="9">Essential for recycling GMP and indirectly, cGMP.</text>
</comment>
<keyword evidence="12" id="KW-1185">Reference proteome</keyword>
<evidence type="ECO:0000256" key="5">
    <source>
        <dbReference type="ARBA" id="ARBA00022741"/>
    </source>
</evidence>
<dbReference type="AlphaFoldDB" id="A1ARN7"/>
<dbReference type="SMART" id="SM00072">
    <property type="entry name" value="GuKc"/>
    <property type="match status" value="1"/>
</dbReference>
<accession>A1ARN7</accession>
<proteinExistence type="inferred from homology"/>
<dbReference type="KEGG" id="ppd:Ppro_2401"/>
<evidence type="ECO:0000259" key="10">
    <source>
        <dbReference type="PROSITE" id="PS50052"/>
    </source>
</evidence>
<dbReference type="NCBIfam" id="TIGR03263">
    <property type="entry name" value="guanyl_kin"/>
    <property type="match status" value="1"/>
</dbReference>